<reference evidence="2" key="1">
    <citation type="journal article" date="2022" name="Nat. Commun.">
        <title>Chromosome evolution and the genetic basis of agronomically important traits in greater yam.</title>
        <authorList>
            <person name="Bredeson J.V."/>
            <person name="Lyons J.B."/>
            <person name="Oniyinde I.O."/>
            <person name="Okereke N.R."/>
            <person name="Kolade O."/>
            <person name="Nnabue I."/>
            <person name="Nwadili C.O."/>
            <person name="Hribova E."/>
            <person name="Parker M."/>
            <person name="Nwogha J."/>
            <person name="Shu S."/>
            <person name="Carlson J."/>
            <person name="Kariba R."/>
            <person name="Muthemba S."/>
            <person name="Knop K."/>
            <person name="Barton G.J."/>
            <person name="Sherwood A.V."/>
            <person name="Lopez-Montes A."/>
            <person name="Asiedu R."/>
            <person name="Jamnadass R."/>
            <person name="Muchugi A."/>
            <person name="Goodstein D."/>
            <person name="Egesi C.N."/>
            <person name="Featherston J."/>
            <person name="Asfaw A."/>
            <person name="Simpson G.G."/>
            <person name="Dolezel J."/>
            <person name="Hendre P.S."/>
            <person name="Van Deynze A."/>
            <person name="Kumar P.L."/>
            <person name="Obidiegwu J.E."/>
            <person name="Bhattacharjee R."/>
            <person name="Rokhsar D.S."/>
        </authorList>
    </citation>
    <scope>NUCLEOTIDE SEQUENCE [LARGE SCALE GENOMIC DNA]</scope>
    <source>
        <strain evidence="2">cv. TDa95/00328</strain>
    </source>
</reference>
<evidence type="ECO:0000313" key="2">
    <source>
        <dbReference type="Proteomes" id="UP000827976"/>
    </source>
</evidence>
<accession>A0ACB7VAM2</accession>
<dbReference type="EMBL" id="CM037020">
    <property type="protein sequence ID" value="KAH7670716.1"/>
    <property type="molecule type" value="Genomic_DNA"/>
</dbReference>
<organism evidence="1 2">
    <name type="scientific">Dioscorea alata</name>
    <name type="common">Purple yam</name>
    <dbReference type="NCBI Taxonomy" id="55571"/>
    <lineage>
        <taxon>Eukaryota</taxon>
        <taxon>Viridiplantae</taxon>
        <taxon>Streptophyta</taxon>
        <taxon>Embryophyta</taxon>
        <taxon>Tracheophyta</taxon>
        <taxon>Spermatophyta</taxon>
        <taxon>Magnoliopsida</taxon>
        <taxon>Liliopsida</taxon>
        <taxon>Dioscoreales</taxon>
        <taxon>Dioscoreaceae</taxon>
        <taxon>Dioscorea</taxon>
    </lineage>
</organism>
<proteinExistence type="predicted"/>
<dbReference type="Proteomes" id="UP000827976">
    <property type="component" value="Chromosome 10"/>
</dbReference>
<comment type="caution">
    <text evidence="1">The sequence shown here is derived from an EMBL/GenBank/DDBJ whole genome shotgun (WGS) entry which is preliminary data.</text>
</comment>
<keyword evidence="2" id="KW-1185">Reference proteome</keyword>
<evidence type="ECO:0000313" key="1">
    <source>
        <dbReference type="EMBL" id="KAH7670716.1"/>
    </source>
</evidence>
<sequence>MQSVEDIAQLPTSPSIPVPSSSNSSHPTIYPSVKKEFIPKIQQIFANLSEVERFYNDYARQAGFSTRANSSRTSKDGEITRKEFVCYKQGRNQPTTNPSCKRRRGIIRECCPAKLAVVKKREGFQVSLFVEGHNHVMTSPGRVHLLPSHRKVTAAQKSLTRQLGEANVPPCQKMRILELQCGGIENVGFTQRDLYNAERDRRNSIGGHDADMFYEYLKSEQENNSAFTFKIETDDENRLTHCFWADATCRKSYKYFGDVVVFDTTYNTNKYCMVLAPIVGVNHHGRTTVFGCALLSKETIETFEWFFREWLKAMPAGPPKLIITDQDPAMAKAIERTLPRTTHRLCIWHIMNKFPEKISGQGWLQYSDEFKKCIWNSETAVEFEARWVDLVQKSNLTNNQWLKDMYTIREKWIPAYTKHIFAAHMSSSQRVEGEHAFFKRFVSKENSLLDFVTMYDKALTHIRHNELELDHKDANEKPVLKTSWGMEKKMSQVYTRSVFYKFQEQIHQVLAYVATKMDENENFMLWKVEREEDQGSKSHQVAVEKASNCVSCNCNMFEFDGIPCRHMLAYFNAVQIKQLPDRYILPRWTVSAKASRVMDDLGAARGTEINDGSVILRRHELFHVFSEVVDHAVLTEDGTQIVKEALKLCKNKLCESPRPCEEGEFSAIHVPISLGGEPSVKEPLRVKAKGGGKRLKGGKEKAMEKGLRKCNFCNRKGQKHDKRNCPLRLVYKNIIAYVS</sequence>
<name>A0ACB7VAM2_DIOAL</name>
<gene>
    <name evidence="1" type="ORF">IHE45_10G046100</name>
</gene>
<protein>
    <submittedName>
        <fullName evidence="1">FHY3/FAR1 family protein</fullName>
    </submittedName>
</protein>